<dbReference type="RefSeq" id="WP_277577416.1">
    <property type="nucleotide sequence ID" value="NZ_JANRMI010000002.1"/>
</dbReference>
<keyword evidence="3" id="KW-1185">Reference proteome</keyword>
<gene>
    <name evidence="2" type="ORF">NWE73_06170</name>
</gene>
<accession>A0ABT6DGK1</accession>
<dbReference type="Gene3D" id="1.20.120.330">
    <property type="entry name" value="Nucleotidyltransferases domain 2"/>
    <property type="match status" value="1"/>
</dbReference>
<dbReference type="SUPFAM" id="SSF81593">
    <property type="entry name" value="Nucleotidyltransferase substrate binding subunit/domain"/>
    <property type="match status" value="1"/>
</dbReference>
<name>A0ABT6DGK1_9BACT</name>
<proteinExistence type="predicted"/>
<feature type="domain" description="HEPN" evidence="1">
    <location>
        <begin position="13"/>
        <end position="122"/>
    </location>
</feature>
<evidence type="ECO:0000259" key="1">
    <source>
        <dbReference type="PROSITE" id="PS50910"/>
    </source>
</evidence>
<dbReference type="EMBL" id="JANRMI010000002">
    <property type="protein sequence ID" value="MDG0815938.1"/>
    <property type="molecule type" value="Genomic_DNA"/>
</dbReference>
<dbReference type="SMART" id="SM00748">
    <property type="entry name" value="HEPN"/>
    <property type="match status" value="1"/>
</dbReference>
<dbReference type="Pfam" id="PF05168">
    <property type="entry name" value="HEPN"/>
    <property type="match status" value="1"/>
</dbReference>
<sequence length="131" mass="14570">MAKSKMVDLWLKKAGRDLRFSKAALTLEEQFFDEIVFHCQQSVEKSIKAFLTFHKEPFGKTHDIGELLLLVAKIDAGLAQLLDSSKILSKYAVAIRYPDAQGLDVVIDNETVTRSLALADAVYVELSGRIG</sequence>
<dbReference type="PROSITE" id="PS50910">
    <property type="entry name" value="HEPN"/>
    <property type="match status" value="1"/>
</dbReference>
<comment type="caution">
    <text evidence="2">The sequence shown here is derived from an EMBL/GenBank/DDBJ whole genome shotgun (WGS) entry which is preliminary data.</text>
</comment>
<dbReference type="Proteomes" id="UP001152321">
    <property type="component" value="Unassembled WGS sequence"/>
</dbReference>
<evidence type="ECO:0000313" key="3">
    <source>
        <dbReference type="Proteomes" id="UP001152321"/>
    </source>
</evidence>
<protein>
    <submittedName>
        <fullName evidence="2">HEPN domain-containing protein</fullName>
    </submittedName>
</protein>
<reference evidence="2" key="1">
    <citation type="submission" date="2022-08" db="EMBL/GenBank/DDBJ databases">
        <title>Novel Bdellovibrio Species Isolated from Svalbard: Designation Bdellovibrio svalbardensis.</title>
        <authorList>
            <person name="Mitchell R.J."/>
            <person name="Choi S.Y."/>
        </authorList>
    </citation>
    <scope>NUCLEOTIDE SEQUENCE</scope>
    <source>
        <strain evidence="2">PAP01</strain>
    </source>
</reference>
<dbReference type="InterPro" id="IPR007842">
    <property type="entry name" value="HEPN_dom"/>
</dbReference>
<evidence type="ECO:0000313" key="2">
    <source>
        <dbReference type="EMBL" id="MDG0815938.1"/>
    </source>
</evidence>
<organism evidence="2 3">
    <name type="scientific">Bdellovibrio svalbardensis</name>
    <dbReference type="NCBI Taxonomy" id="2972972"/>
    <lineage>
        <taxon>Bacteria</taxon>
        <taxon>Pseudomonadati</taxon>
        <taxon>Bdellovibrionota</taxon>
        <taxon>Bdellovibrionia</taxon>
        <taxon>Bdellovibrionales</taxon>
        <taxon>Pseudobdellovibrionaceae</taxon>
        <taxon>Bdellovibrio</taxon>
    </lineage>
</organism>